<organism evidence="1 2">
    <name type="scientific">Necator americanus</name>
    <name type="common">Human hookworm</name>
    <dbReference type="NCBI Taxonomy" id="51031"/>
    <lineage>
        <taxon>Eukaryota</taxon>
        <taxon>Metazoa</taxon>
        <taxon>Ecdysozoa</taxon>
        <taxon>Nematoda</taxon>
        <taxon>Chromadorea</taxon>
        <taxon>Rhabditida</taxon>
        <taxon>Rhabditina</taxon>
        <taxon>Rhabditomorpha</taxon>
        <taxon>Strongyloidea</taxon>
        <taxon>Ancylostomatidae</taxon>
        <taxon>Bunostominae</taxon>
        <taxon>Necator</taxon>
    </lineage>
</organism>
<evidence type="ECO:0000313" key="1">
    <source>
        <dbReference type="EMBL" id="ETN76550.1"/>
    </source>
</evidence>
<protein>
    <submittedName>
        <fullName evidence="1">Uncharacterized protein</fullName>
    </submittedName>
</protein>
<dbReference type="KEGG" id="nai:NECAME_11610"/>
<proteinExistence type="predicted"/>
<dbReference type="AlphaFoldDB" id="W2T3F9"/>
<dbReference type="Proteomes" id="UP000053676">
    <property type="component" value="Unassembled WGS sequence"/>
</dbReference>
<name>W2T3F9_NECAM</name>
<accession>W2T3F9</accession>
<keyword evidence="2" id="KW-1185">Reference proteome</keyword>
<gene>
    <name evidence="1" type="ORF">NECAME_11610</name>
</gene>
<reference evidence="2" key="1">
    <citation type="journal article" date="2014" name="Nat. Genet.">
        <title>Genome of the human hookworm Necator americanus.</title>
        <authorList>
            <person name="Tang Y.T."/>
            <person name="Gao X."/>
            <person name="Rosa B.A."/>
            <person name="Abubucker S."/>
            <person name="Hallsworth-Pepin K."/>
            <person name="Martin J."/>
            <person name="Tyagi R."/>
            <person name="Heizer E."/>
            <person name="Zhang X."/>
            <person name="Bhonagiri-Palsikar V."/>
            <person name="Minx P."/>
            <person name="Warren W.C."/>
            <person name="Wang Q."/>
            <person name="Zhan B."/>
            <person name="Hotez P.J."/>
            <person name="Sternberg P.W."/>
            <person name="Dougall A."/>
            <person name="Gaze S.T."/>
            <person name="Mulvenna J."/>
            <person name="Sotillo J."/>
            <person name="Ranganathan S."/>
            <person name="Rabelo E.M."/>
            <person name="Wilson R.K."/>
            <person name="Felgner P.L."/>
            <person name="Bethony J."/>
            <person name="Hawdon J.M."/>
            <person name="Gasser R.B."/>
            <person name="Loukas A."/>
            <person name="Mitreva M."/>
        </authorList>
    </citation>
    <scope>NUCLEOTIDE SEQUENCE [LARGE SCALE GENOMIC DNA]</scope>
</reference>
<sequence>MLGPRDLLQQIKNRTDETSYFYVQSREEGFGDVWDARYYKSILAQRIQGVHPLNPSRESLLLRAKLVQGMVWLTFPNGSAIRVGKSVS</sequence>
<dbReference type="EMBL" id="KI660221">
    <property type="protein sequence ID" value="ETN76550.1"/>
    <property type="molecule type" value="Genomic_DNA"/>
</dbReference>
<evidence type="ECO:0000313" key="2">
    <source>
        <dbReference type="Proteomes" id="UP000053676"/>
    </source>
</evidence>